<protein>
    <submittedName>
        <fullName evidence="2">3-isopropylmalate dehydratase small subunit</fullName>
    </submittedName>
</protein>
<dbReference type="AlphaFoldDB" id="A0AAE1LQI3"/>
<evidence type="ECO:0000313" key="3">
    <source>
        <dbReference type="Proteomes" id="UP001219518"/>
    </source>
</evidence>
<reference evidence="2" key="2">
    <citation type="journal article" date="2023" name="BMC Genomics">
        <title>Pest status, molecular evolution, and epigenetic factors derived from the genome assembly of Frankliniella fusca, a thysanopteran phytovirus vector.</title>
        <authorList>
            <person name="Catto M.A."/>
            <person name="Labadie P.E."/>
            <person name="Jacobson A.L."/>
            <person name="Kennedy G.G."/>
            <person name="Srinivasan R."/>
            <person name="Hunt B.G."/>
        </authorList>
    </citation>
    <scope>NUCLEOTIDE SEQUENCE</scope>
    <source>
        <strain evidence="2">PL_HMW_Pooled</strain>
    </source>
</reference>
<name>A0AAE1LQI3_9NEOP</name>
<feature type="region of interest" description="Disordered" evidence="1">
    <location>
        <begin position="1"/>
        <end position="21"/>
    </location>
</feature>
<comment type="caution">
    <text evidence="2">The sequence shown here is derived from an EMBL/GenBank/DDBJ whole genome shotgun (WGS) entry which is preliminary data.</text>
</comment>
<accession>A0AAE1LQI3</accession>
<reference evidence="2" key="1">
    <citation type="submission" date="2021-07" db="EMBL/GenBank/DDBJ databases">
        <authorList>
            <person name="Catto M.A."/>
            <person name="Jacobson A."/>
            <person name="Kennedy G."/>
            <person name="Labadie P."/>
            <person name="Hunt B.G."/>
            <person name="Srinivasan R."/>
        </authorList>
    </citation>
    <scope>NUCLEOTIDE SEQUENCE</scope>
    <source>
        <strain evidence="2">PL_HMW_Pooled</strain>
        <tissue evidence="2">Head</tissue>
    </source>
</reference>
<organism evidence="2 3">
    <name type="scientific">Frankliniella fusca</name>
    <dbReference type="NCBI Taxonomy" id="407009"/>
    <lineage>
        <taxon>Eukaryota</taxon>
        <taxon>Metazoa</taxon>
        <taxon>Ecdysozoa</taxon>
        <taxon>Arthropoda</taxon>
        <taxon>Hexapoda</taxon>
        <taxon>Insecta</taxon>
        <taxon>Pterygota</taxon>
        <taxon>Neoptera</taxon>
        <taxon>Paraneoptera</taxon>
        <taxon>Thysanoptera</taxon>
        <taxon>Terebrantia</taxon>
        <taxon>Thripoidea</taxon>
        <taxon>Thripidae</taxon>
        <taxon>Frankliniella</taxon>
    </lineage>
</organism>
<keyword evidence="3" id="KW-1185">Reference proteome</keyword>
<sequence length="176" mass="19763">MQNLELTMQPEINPEEALTESFPLNHSTELQPEVESRIAPGAKFDSLIYVTVRRDACLSFPGSGARRIGNPSYHTFMDCQWMALPVRRCRSGPLLTLPPFPSVAQLVGRPGSVCQSSLYHRPGALTSSAYHPSLRRVKSKSMSVRVMVKLWMRHVCCAFPRRWRGSSHSVRQVVAV</sequence>
<evidence type="ECO:0000313" key="2">
    <source>
        <dbReference type="EMBL" id="KAK3928338.1"/>
    </source>
</evidence>
<dbReference type="Proteomes" id="UP001219518">
    <property type="component" value="Unassembled WGS sequence"/>
</dbReference>
<dbReference type="EMBL" id="JAHWGI010001327">
    <property type="protein sequence ID" value="KAK3928338.1"/>
    <property type="molecule type" value="Genomic_DNA"/>
</dbReference>
<proteinExistence type="predicted"/>
<gene>
    <name evidence="2" type="ORF">KUF71_016585</name>
</gene>
<evidence type="ECO:0000256" key="1">
    <source>
        <dbReference type="SAM" id="MobiDB-lite"/>
    </source>
</evidence>